<sequence length="373" mass="43096">MRTQLPKFLRPTNDMRKAIDRNAKQDKDLFSFTKQLDKERKMVIEQLSMKKDNFKKEMIKRRESLSNLKARLSNNTPILPHLLPLTFDNSSLTMRTQLPKFLRPTNDMRKAIDRNAKQDKDLFSFTKQLDKERKMVIEQLSMKKDNFKKEMIKRRESLSNLKARLSNNVADTGQPRPGGNNLVEMRLRRAFSAGDIRSPSSICQLPHLINKRHSHPSSPVPVVSRDLNDKTGGLKMKSPRRKNATITCDFNIINRQLEMEEKSRNDDCIDIHHKTRCLEMMSPRRKNATITCDFQIVNGQLAVEEKSANDDCKDIRLGPCKSKSQECGKVQNTIRRHLTIAAPNLWNRKPLQARRITLPSLSSTNTCTTVSEM</sequence>
<keyword evidence="3" id="KW-1185">Reference proteome</keyword>
<dbReference type="EMBL" id="CALNXI010001277">
    <property type="protein sequence ID" value="CAH3162965.1"/>
    <property type="molecule type" value="Genomic_DNA"/>
</dbReference>
<gene>
    <name evidence="2" type="ORF">PEVE_00004453</name>
</gene>
<dbReference type="Proteomes" id="UP001159427">
    <property type="component" value="Unassembled WGS sequence"/>
</dbReference>
<evidence type="ECO:0000256" key="1">
    <source>
        <dbReference type="SAM" id="MobiDB-lite"/>
    </source>
</evidence>
<evidence type="ECO:0000313" key="2">
    <source>
        <dbReference type="EMBL" id="CAH3162965.1"/>
    </source>
</evidence>
<feature type="region of interest" description="Disordered" evidence="1">
    <location>
        <begin position="212"/>
        <end position="239"/>
    </location>
</feature>
<organism evidence="2 3">
    <name type="scientific">Porites evermanni</name>
    <dbReference type="NCBI Taxonomy" id="104178"/>
    <lineage>
        <taxon>Eukaryota</taxon>
        <taxon>Metazoa</taxon>
        <taxon>Cnidaria</taxon>
        <taxon>Anthozoa</taxon>
        <taxon>Hexacorallia</taxon>
        <taxon>Scleractinia</taxon>
        <taxon>Fungiina</taxon>
        <taxon>Poritidae</taxon>
        <taxon>Porites</taxon>
    </lineage>
</organism>
<comment type="caution">
    <text evidence="2">The sequence shown here is derived from an EMBL/GenBank/DDBJ whole genome shotgun (WGS) entry which is preliminary data.</text>
</comment>
<protein>
    <submittedName>
        <fullName evidence="2">Uncharacterized protein</fullName>
    </submittedName>
</protein>
<reference evidence="2 3" key="1">
    <citation type="submission" date="2022-05" db="EMBL/GenBank/DDBJ databases">
        <authorList>
            <consortium name="Genoscope - CEA"/>
            <person name="William W."/>
        </authorList>
    </citation>
    <scope>NUCLEOTIDE SEQUENCE [LARGE SCALE GENOMIC DNA]</scope>
</reference>
<proteinExistence type="predicted"/>
<accession>A0ABN8QID0</accession>
<evidence type="ECO:0000313" key="3">
    <source>
        <dbReference type="Proteomes" id="UP001159427"/>
    </source>
</evidence>
<name>A0ABN8QID0_9CNID</name>